<proteinExistence type="predicted"/>
<feature type="chain" id="PRO_5015674520" evidence="1">
    <location>
        <begin position="22"/>
        <end position="309"/>
    </location>
</feature>
<evidence type="ECO:0000256" key="1">
    <source>
        <dbReference type="SAM" id="SignalP"/>
    </source>
</evidence>
<dbReference type="AlphaFoldDB" id="A0A2T4YXT8"/>
<accession>A0A2T4YXT8</accession>
<reference evidence="2 3" key="1">
    <citation type="submission" date="2018-04" db="EMBL/GenBank/DDBJ databases">
        <title>Genomic Encyclopedia of Archaeal and Bacterial Type Strains, Phase II (KMG-II): from individual species to whole genera.</title>
        <authorList>
            <person name="Goeker M."/>
        </authorList>
    </citation>
    <scope>NUCLEOTIDE SEQUENCE [LARGE SCALE GENOMIC DNA]</scope>
    <source>
        <strain evidence="2 3">DSM 25521</strain>
    </source>
</reference>
<gene>
    <name evidence="2" type="ORF">C8P69_11010</name>
</gene>
<name>A0A2T4YXT8_9HYPH</name>
<evidence type="ECO:0000313" key="3">
    <source>
        <dbReference type="Proteomes" id="UP000241808"/>
    </source>
</evidence>
<dbReference type="RefSeq" id="WP_245902139.1">
    <property type="nucleotide sequence ID" value="NZ_PZZL01000010.1"/>
</dbReference>
<dbReference type="Proteomes" id="UP000241808">
    <property type="component" value="Unassembled WGS sequence"/>
</dbReference>
<evidence type="ECO:0000313" key="2">
    <source>
        <dbReference type="EMBL" id="PTM51345.1"/>
    </source>
</evidence>
<keyword evidence="1" id="KW-0732">Signal</keyword>
<keyword evidence="3" id="KW-1185">Reference proteome</keyword>
<organism evidence="2 3">
    <name type="scientific">Phreatobacter oligotrophus</name>
    <dbReference type="NCBI Taxonomy" id="1122261"/>
    <lineage>
        <taxon>Bacteria</taxon>
        <taxon>Pseudomonadati</taxon>
        <taxon>Pseudomonadota</taxon>
        <taxon>Alphaproteobacteria</taxon>
        <taxon>Hyphomicrobiales</taxon>
        <taxon>Phreatobacteraceae</taxon>
        <taxon>Phreatobacter</taxon>
    </lineage>
</organism>
<sequence>MVRPILSALAAILALTAPTTAAPLSARIANESVPTLCAEEDNVDLRLSAPNVRRFRIEANHPAVIGTIVQDTTAPDFTDCTITDKADFRFTPRNVVMHEDDRLKVVGITFDKFWRPEQVPVTVGNRTESGFHLFQLFVKDGTAAPYEFLVMYPVDGYWRIKPRPPAHLPDIVYGTSALIGPIEVMQRPVVNLSAIRFDPATMTFTLSFRTGGSATVKVAEIDRTRVALDVVLDRPVANGPFAGLRSMYVTETNADGARVEWRATGANRWQEAPVMDFRGGEGIEMKLTRAVPSRHNTSSPDYRFIGFGD</sequence>
<feature type="signal peptide" evidence="1">
    <location>
        <begin position="1"/>
        <end position="21"/>
    </location>
</feature>
<comment type="caution">
    <text evidence="2">The sequence shown here is derived from an EMBL/GenBank/DDBJ whole genome shotgun (WGS) entry which is preliminary data.</text>
</comment>
<dbReference type="EMBL" id="PZZL01000010">
    <property type="protein sequence ID" value="PTM51345.1"/>
    <property type="molecule type" value="Genomic_DNA"/>
</dbReference>
<protein>
    <submittedName>
        <fullName evidence="2">Uncharacterized protein</fullName>
    </submittedName>
</protein>